<dbReference type="InterPro" id="IPR001283">
    <property type="entry name" value="CRISP-related"/>
</dbReference>
<name>M2ZLN4_PSEFD</name>
<dbReference type="PRINTS" id="PR00837">
    <property type="entry name" value="V5TPXLIKE"/>
</dbReference>
<dbReference type="InterPro" id="IPR014044">
    <property type="entry name" value="CAP_dom"/>
</dbReference>
<dbReference type="KEGG" id="pfj:MYCFIDRAFT_18029"/>
<dbReference type="EMBL" id="KB446561">
    <property type="protein sequence ID" value="EME79984.1"/>
    <property type="molecule type" value="Genomic_DNA"/>
</dbReference>
<protein>
    <recommendedName>
        <fullName evidence="1">SCP domain-containing protein</fullName>
    </recommendedName>
</protein>
<dbReference type="InterPro" id="IPR018244">
    <property type="entry name" value="Allrgn_V5/Tpx1_CS"/>
</dbReference>
<dbReference type="HOGENOM" id="CLU_035730_6_3_1"/>
<sequence length="143" mass="15943">TMSSSFQNEVLNSTNWYRAQHEAAPLTWNSTLASYAQDYAKNCIWKHSGGPYGENLASNFQTPTLAISAWAQEEKTYNYAHGKFSEKEGHFTQLVWQNTTQIGCGLVQCDNNDAADSGVKGAYLVCEYSPRGNVEGQFKENVE</sequence>
<accession>M2ZLN4</accession>
<feature type="non-terminal residue" evidence="2">
    <location>
        <position position="143"/>
    </location>
</feature>
<dbReference type="VEuPathDB" id="FungiDB:MYCFIDRAFT_18029"/>
<dbReference type="Gene3D" id="3.40.33.10">
    <property type="entry name" value="CAP"/>
    <property type="match status" value="1"/>
</dbReference>
<keyword evidence="3" id="KW-1185">Reference proteome</keyword>
<dbReference type="SUPFAM" id="SSF55797">
    <property type="entry name" value="PR-1-like"/>
    <property type="match status" value="1"/>
</dbReference>
<dbReference type="InterPro" id="IPR035940">
    <property type="entry name" value="CAP_sf"/>
</dbReference>
<dbReference type="SMART" id="SM00198">
    <property type="entry name" value="SCP"/>
    <property type="match status" value="1"/>
</dbReference>
<feature type="domain" description="SCP" evidence="1">
    <location>
        <begin position="5"/>
        <end position="136"/>
    </location>
</feature>
<evidence type="ECO:0000313" key="2">
    <source>
        <dbReference type="EMBL" id="EME79984.1"/>
    </source>
</evidence>
<dbReference type="GO" id="GO:0005576">
    <property type="term" value="C:extracellular region"/>
    <property type="evidence" value="ECO:0007669"/>
    <property type="project" value="InterPro"/>
</dbReference>
<organism evidence="2 3">
    <name type="scientific">Pseudocercospora fijiensis (strain CIRAD86)</name>
    <name type="common">Black leaf streak disease fungus</name>
    <name type="synonym">Mycosphaerella fijiensis</name>
    <dbReference type="NCBI Taxonomy" id="383855"/>
    <lineage>
        <taxon>Eukaryota</taxon>
        <taxon>Fungi</taxon>
        <taxon>Dikarya</taxon>
        <taxon>Ascomycota</taxon>
        <taxon>Pezizomycotina</taxon>
        <taxon>Dothideomycetes</taxon>
        <taxon>Dothideomycetidae</taxon>
        <taxon>Mycosphaerellales</taxon>
        <taxon>Mycosphaerellaceae</taxon>
        <taxon>Pseudocercospora</taxon>
    </lineage>
</organism>
<dbReference type="OrthoDB" id="337038at2759"/>
<dbReference type="GeneID" id="19334362"/>
<dbReference type="Pfam" id="PF00188">
    <property type="entry name" value="CAP"/>
    <property type="match status" value="1"/>
</dbReference>
<dbReference type="PROSITE" id="PS01009">
    <property type="entry name" value="CRISP_1"/>
    <property type="match status" value="1"/>
</dbReference>
<evidence type="ECO:0000313" key="3">
    <source>
        <dbReference type="Proteomes" id="UP000016932"/>
    </source>
</evidence>
<gene>
    <name evidence="2" type="ORF">MYCFIDRAFT_18029</name>
</gene>
<dbReference type="eggNOG" id="KOG3017">
    <property type="taxonomic scope" value="Eukaryota"/>
</dbReference>
<dbReference type="RefSeq" id="XP_007928743.1">
    <property type="nucleotide sequence ID" value="XM_007930552.1"/>
</dbReference>
<proteinExistence type="predicted"/>
<feature type="non-terminal residue" evidence="2">
    <location>
        <position position="1"/>
    </location>
</feature>
<dbReference type="PANTHER" id="PTHR10334">
    <property type="entry name" value="CYSTEINE-RICH SECRETORY PROTEIN-RELATED"/>
    <property type="match status" value="1"/>
</dbReference>
<reference evidence="2 3" key="1">
    <citation type="journal article" date="2012" name="PLoS Pathog.">
        <title>Diverse lifestyles and strategies of plant pathogenesis encoded in the genomes of eighteen Dothideomycetes fungi.</title>
        <authorList>
            <person name="Ohm R.A."/>
            <person name="Feau N."/>
            <person name="Henrissat B."/>
            <person name="Schoch C.L."/>
            <person name="Horwitz B.A."/>
            <person name="Barry K.W."/>
            <person name="Condon B.J."/>
            <person name="Copeland A.C."/>
            <person name="Dhillon B."/>
            <person name="Glaser F."/>
            <person name="Hesse C.N."/>
            <person name="Kosti I."/>
            <person name="LaButti K."/>
            <person name="Lindquist E.A."/>
            <person name="Lucas S."/>
            <person name="Salamov A.A."/>
            <person name="Bradshaw R.E."/>
            <person name="Ciuffetti L."/>
            <person name="Hamelin R.C."/>
            <person name="Kema G.H.J."/>
            <person name="Lawrence C."/>
            <person name="Scott J.A."/>
            <person name="Spatafora J.W."/>
            <person name="Turgeon B.G."/>
            <person name="de Wit P.J.G.M."/>
            <person name="Zhong S."/>
            <person name="Goodwin S.B."/>
            <person name="Grigoriev I.V."/>
        </authorList>
    </citation>
    <scope>NUCLEOTIDE SEQUENCE [LARGE SCALE GENOMIC DNA]</scope>
    <source>
        <strain evidence="2 3">CIRAD86</strain>
    </source>
</reference>
<dbReference type="AlphaFoldDB" id="M2ZLN4"/>
<evidence type="ECO:0000259" key="1">
    <source>
        <dbReference type="SMART" id="SM00198"/>
    </source>
</evidence>
<dbReference type="Proteomes" id="UP000016932">
    <property type="component" value="Unassembled WGS sequence"/>
</dbReference>